<dbReference type="Gene3D" id="3.30.830.10">
    <property type="entry name" value="Metalloenzyme, LuxS/M16 peptidase-like"/>
    <property type="match status" value="4"/>
</dbReference>
<accession>L8JGC2</accession>
<evidence type="ECO:0008006" key="13">
    <source>
        <dbReference type="Google" id="ProtNLM"/>
    </source>
</evidence>
<organism evidence="11 12">
    <name type="scientific">Photobacterium marinum</name>
    <dbReference type="NCBI Taxonomy" id="1056511"/>
    <lineage>
        <taxon>Bacteria</taxon>
        <taxon>Pseudomonadati</taxon>
        <taxon>Pseudomonadota</taxon>
        <taxon>Gammaproteobacteria</taxon>
        <taxon>Vibrionales</taxon>
        <taxon>Vibrionaceae</taxon>
        <taxon>Photobacterium</taxon>
    </lineage>
</organism>
<dbReference type="InterPro" id="IPR001431">
    <property type="entry name" value="Pept_M16_Zn_BS"/>
</dbReference>
<dbReference type="Pfam" id="PF05193">
    <property type="entry name" value="Peptidase_M16_C"/>
    <property type="match status" value="2"/>
</dbReference>
<dbReference type="GO" id="GO:0006508">
    <property type="term" value="P:proteolysis"/>
    <property type="evidence" value="ECO:0007669"/>
    <property type="project" value="UniProtKB-KW"/>
</dbReference>
<dbReference type="AlphaFoldDB" id="L8JGC2"/>
<evidence type="ECO:0000256" key="6">
    <source>
        <dbReference type="ARBA" id="ARBA00022833"/>
    </source>
</evidence>
<dbReference type="PROSITE" id="PS00143">
    <property type="entry name" value="INSULINASE"/>
    <property type="match status" value="1"/>
</dbReference>
<evidence type="ECO:0000259" key="10">
    <source>
        <dbReference type="Pfam" id="PF05193"/>
    </source>
</evidence>
<evidence type="ECO:0000313" key="11">
    <source>
        <dbReference type="EMBL" id="ELR67278.1"/>
    </source>
</evidence>
<dbReference type="InterPro" id="IPR011765">
    <property type="entry name" value="Pept_M16_N"/>
</dbReference>
<dbReference type="OrthoDB" id="9811314at2"/>
<keyword evidence="7" id="KW-0482">Metalloprotease</keyword>
<name>L8JGC2_9GAMM</name>
<protein>
    <recommendedName>
        <fullName evidence="13">Zinc protease</fullName>
    </recommendedName>
</protein>
<dbReference type="PANTHER" id="PTHR43690">
    <property type="entry name" value="NARDILYSIN"/>
    <property type="match status" value="1"/>
</dbReference>
<evidence type="ECO:0000256" key="5">
    <source>
        <dbReference type="ARBA" id="ARBA00022801"/>
    </source>
</evidence>
<dbReference type="PANTHER" id="PTHR43690:SF17">
    <property type="entry name" value="PROTEIN YHJJ"/>
    <property type="match status" value="1"/>
</dbReference>
<comment type="cofactor">
    <cofactor evidence="1">
        <name>Zn(2+)</name>
        <dbReference type="ChEBI" id="CHEBI:29105"/>
    </cofactor>
</comment>
<keyword evidence="6" id="KW-0862">Zinc</keyword>
<dbReference type="Pfam" id="PF00675">
    <property type="entry name" value="Peptidase_M16"/>
    <property type="match status" value="1"/>
</dbReference>
<keyword evidence="5" id="KW-0378">Hydrolase</keyword>
<dbReference type="InterPro" id="IPR007863">
    <property type="entry name" value="Peptidase_M16_C"/>
</dbReference>
<proteinExistence type="inferred from homology"/>
<evidence type="ECO:0000256" key="4">
    <source>
        <dbReference type="ARBA" id="ARBA00022723"/>
    </source>
</evidence>
<dbReference type="InterPro" id="IPR050626">
    <property type="entry name" value="Peptidase_M16"/>
</dbReference>
<dbReference type="EMBL" id="AMZO01000003">
    <property type="protein sequence ID" value="ELR67278.1"/>
    <property type="molecule type" value="Genomic_DNA"/>
</dbReference>
<sequence length="937" mass="105133">MKIQRLVKPWGMIFATLLLVACQRETETQSQPLQADIQWVQGQLENGMQYHLRSVNDEKVSLRLLVHTGAVDETAAQAGYAHFLEHMALLGGESFGAERVEAMFEEAGVSFGSDLNAFTSHETTHYQIDIPNNKKIESAITWLSDIATGKLTLDPALIENEKGAVLGEFRFAQLEDKSVDQKLFEALLEGSDYEGREVLGTQENIKKIDRASLLAFYKANYLPEKTELIISGDIDRKQLEPMIAKYFSSKLNTAGKSDSSALSWGEKTIAPLNTESMFVSGSAGQHPAMTLLTEISDRKMTTESDYQTMLMEQTVMQAIAERLNDRRMETQAPLLNIFVYRSLIINRYFGYIFAEFTESDRLAAQQFMAKELASLRDHGVSSVELTTIRQTWQNDINNLETNWLNKNAIDYAEDRLYSLIDGYTLMDKEAIRHQLQQFVKRLSKKELNQAIKDYLTSDFKPVFGYTREGNPKTAKDSYSLFREQFAAPGEMLAVSSASVDAFPEPEKGGEIRSYTAVEPTLHRWVLANGIEVWLKQMPEAGENVFIYLMSSGGLAALPPELHHAGNMTNAVFARSGLAGISVADFDKLRQRHNMYLEPVVWPTSHGLYSEAVKGELPFAFSVLYQAMTAAKVDESQFYAVQKELALKQDNWLASPQGKFINRFVGSLFPSESPYLVMTGADYQKVEPEQVQTVVDLLMKKNRNFKLVVSADISTEEFATMIKRYLGGISMESAVPITDYKSNPKVSVASLEVQEAVDNTVNYLYSLMSEGQPKTTKDRFTADLVYRLLNKRYFDTLRNAQGLSYSPYVNLTWFDGSGQAIVEFNINASPDKLEAVRKGTNKVLNEARKGFTEEEFKIVKSQLTSDLKSGLTNAHEQARMLSSYVLFDADPLAVVHPDKVISSLTLDEVNAMAQRLIGEETQQMEGVLSPKVEEKVGS</sequence>
<reference evidence="11 12" key="1">
    <citation type="submission" date="2012-12" db="EMBL/GenBank/DDBJ databases">
        <title>Genome Assembly of Photobacterium sp. AK15.</title>
        <authorList>
            <person name="Khatri I."/>
            <person name="Vaidya B."/>
            <person name="Srinivas T.N.R."/>
            <person name="Subramanian S."/>
            <person name="Pinnaka A."/>
        </authorList>
    </citation>
    <scope>NUCLEOTIDE SEQUENCE [LARGE SCALE GENOMIC DNA]</scope>
    <source>
        <strain evidence="11 12">AK15</strain>
    </source>
</reference>
<evidence type="ECO:0000256" key="3">
    <source>
        <dbReference type="ARBA" id="ARBA00022670"/>
    </source>
</evidence>
<evidence type="ECO:0000259" key="9">
    <source>
        <dbReference type="Pfam" id="PF00675"/>
    </source>
</evidence>
<gene>
    <name evidence="11" type="ORF">C942_02787</name>
</gene>
<comment type="similarity">
    <text evidence="2 8">Belongs to the peptidase M16 family.</text>
</comment>
<feature type="domain" description="Peptidase M16 C-terminal" evidence="10">
    <location>
        <begin position="207"/>
        <end position="390"/>
    </location>
</feature>
<evidence type="ECO:0000313" key="12">
    <source>
        <dbReference type="Proteomes" id="UP000011134"/>
    </source>
</evidence>
<keyword evidence="12" id="KW-1185">Reference proteome</keyword>
<evidence type="ECO:0000256" key="1">
    <source>
        <dbReference type="ARBA" id="ARBA00001947"/>
    </source>
</evidence>
<dbReference type="RefSeq" id="WP_007462769.1">
    <property type="nucleotide sequence ID" value="NZ_AMZO01000003.1"/>
</dbReference>
<dbReference type="GO" id="GO:0046872">
    <property type="term" value="F:metal ion binding"/>
    <property type="evidence" value="ECO:0007669"/>
    <property type="project" value="UniProtKB-KW"/>
</dbReference>
<dbReference type="PATRIC" id="fig|1056511.3.peg.849"/>
<keyword evidence="3" id="KW-0645">Protease</keyword>
<dbReference type="Proteomes" id="UP000011134">
    <property type="component" value="Unassembled WGS sequence"/>
</dbReference>
<evidence type="ECO:0000256" key="7">
    <source>
        <dbReference type="ARBA" id="ARBA00023049"/>
    </source>
</evidence>
<evidence type="ECO:0000256" key="8">
    <source>
        <dbReference type="RuleBase" id="RU004447"/>
    </source>
</evidence>
<comment type="caution">
    <text evidence="11">The sequence shown here is derived from an EMBL/GenBank/DDBJ whole genome shotgun (WGS) entry which is preliminary data.</text>
</comment>
<dbReference type="GO" id="GO:0004222">
    <property type="term" value="F:metalloendopeptidase activity"/>
    <property type="evidence" value="ECO:0007669"/>
    <property type="project" value="InterPro"/>
</dbReference>
<dbReference type="SUPFAM" id="SSF63411">
    <property type="entry name" value="LuxS/MPP-like metallohydrolase"/>
    <property type="match status" value="4"/>
</dbReference>
<feature type="domain" description="Peptidase M16 N-terminal" evidence="9">
    <location>
        <begin position="56"/>
        <end position="188"/>
    </location>
</feature>
<feature type="domain" description="Peptidase M16 C-terminal" evidence="10">
    <location>
        <begin position="687"/>
        <end position="862"/>
    </location>
</feature>
<keyword evidence="4" id="KW-0479">Metal-binding</keyword>
<dbReference type="InterPro" id="IPR011249">
    <property type="entry name" value="Metalloenz_LuxS/M16"/>
</dbReference>
<dbReference type="PROSITE" id="PS51257">
    <property type="entry name" value="PROKAR_LIPOPROTEIN"/>
    <property type="match status" value="1"/>
</dbReference>
<evidence type="ECO:0000256" key="2">
    <source>
        <dbReference type="ARBA" id="ARBA00007261"/>
    </source>
</evidence>